<dbReference type="AlphaFoldDB" id="A0A0R0AIJ5"/>
<dbReference type="RefSeq" id="WP_057646214.1">
    <property type="nucleotide sequence ID" value="NZ_LLXU01000069.1"/>
</dbReference>
<keyword evidence="1" id="KW-0732">Signal</keyword>
<dbReference type="STRING" id="676599.ARC20_08770"/>
<name>A0A0R0AIJ5_9GAMM</name>
<evidence type="ECO:0008006" key="4">
    <source>
        <dbReference type="Google" id="ProtNLM"/>
    </source>
</evidence>
<evidence type="ECO:0000256" key="1">
    <source>
        <dbReference type="SAM" id="SignalP"/>
    </source>
</evidence>
<sequence length="270" mass="30452">MRSSASVVLVPLLLLARPAGAVEPLDTFNLRIGGYATDFDTRVRADGETREGTDIDLSRDLGLDKSNTVGLVGLTWRPFNRHQFDLSYYNDDADARRQLTRDISFKDTTYTATSTVKAKFDLDAYDLDYTYWLFQRERWALGPRVGLVWYQVALEVELSVDTGGGTVGGQRREEVDADLPAPAIGAAWRWAPGEHWRLGADIGYFTANINDIDADVTYGRAGVEWYPWQRWGFWLDYTARRIDADADTSSFTGNLRFTDSGLRAGVSYRF</sequence>
<accession>A0A0R0AIJ5</accession>
<dbReference type="SUPFAM" id="SSF56925">
    <property type="entry name" value="OMPA-like"/>
    <property type="match status" value="1"/>
</dbReference>
<proteinExistence type="predicted"/>
<organism evidence="2 3">
    <name type="scientific">Stenotrophomonas panacihumi</name>
    <dbReference type="NCBI Taxonomy" id="676599"/>
    <lineage>
        <taxon>Bacteria</taxon>
        <taxon>Pseudomonadati</taxon>
        <taxon>Pseudomonadota</taxon>
        <taxon>Gammaproteobacteria</taxon>
        <taxon>Lysobacterales</taxon>
        <taxon>Lysobacteraceae</taxon>
        <taxon>Stenotrophomonas</taxon>
    </lineage>
</organism>
<feature type="signal peptide" evidence="1">
    <location>
        <begin position="1"/>
        <end position="21"/>
    </location>
</feature>
<keyword evidence="3" id="KW-1185">Reference proteome</keyword>
<dbReference type="OrthoDB" id="8716343at2"/>
<feature type="chain" id="PRO_5006390836" description="Outer membrane protein beta-barrel domain-containing protein" evidence="1">
    <location>
        <begin position="22"/>
        <end position="270"/>
    </location>
</feature>
<protein>
    <recommendedName>
        <fullName evidence="4">Outer membrane protein beta-barrel domain-containing protein</fullName>
    </recommendedName>
</protein>
<comment type="caution">
    <text evidence="2">The sequence shown here is derived from an EMBL/GenBank/DDBJ whole genome shotgun (WGS) entry which is preliminary data.</text>
</comment>
<reference evidence="2 3" key="1">
    <citation type="submission" date="2015-10" db="EMBL/GenBank/DDBJ databases">
        <title>Genome sequencing and analysis of members of genus Stenotrophomonas.</title>
        <authorList>
            <person name="Patil P.P."/>
            <person name="Midha S."/>
            <person name="Patil P.B."/>
        </authorList>
    </citation>
    <scope>NUCLEOTIDE SEQUENCE [LARGE SCALE GENOMIC DNA]</scope>
    <source>
        <strain evidence="2 3">JCM 16536</strain>
    </source>
</reference>
<dbReference type="Proteomes" id="UP000051802">
    <property type="component" value="Unassembled WGS sequence"/>
</dbReference>
<evidence type="ECO:0000313" key="2">
    <source>
        <dbReference type="EMBL" id="KRG44217.1"/>
    </source>
</evidence>
<gene>
    <name evidence="2" type="ORF">ARC20_08770</name>
</gene>
<dbReference type="EMBL" id="LLXU01000069">
    <property type="protein sequence ID" value="KRG44217.1"/>
    <property type="molecule type" value="Genomic_DNA"/>
</dbReference>
<dbReference type="InterPro" id="IPR011250">
    <property type="entry name" value="OMP/PagP_B-barrel"/>
</dbReference>
<evidence type="ECO:0000313" key="3">
    <source>
        <dbReference type="Proteomes" id="UP000051802"/>
    </source>
</evidence>